<feature type="domain" description="Transposase IS4-like" evidence="1">
    <location>
        <begin position="201"/>
        <end position="357"/>
    </location>
</feature>
<gene>
    <name evidence="7" type="ORF">AJE_04635</name>
    <name evidence="6" type="ORF">AJE_07925</name>
    <name evidence="5" type="ORF">AJE_09369</name>
    <name evidence="4" type="ORF">AJE_12538</name>
    <name evidence="3" type="ORF">AJE_14230</name>
</gene>
<dbReference type="SUPFAM" id="SSF53098">
    <property type="entry name" value="Ribonuclease H-like"/>
    <property type="match status" value="1"/>
</dbReference>
<dbReference type="InterPro" id="IPR047768">
    <property type="entry name" value="Tn5p-like"/>
</dbReference>
<dbReference type="InterPro" id="IPR014735">
    <property type="entry name" value="Transposase_Tn5-like_N"/>
</dbReference>
<dbReference type="eggNOG" id="COG1943">
    <property type="taxonomic scope" value="Bacteria"/>
</dbReference>
<dbReference type="InterPro" id="IPR002559">
    <property type="entry name" value="Transposase_11"/>
</dbReference>
<accession>H3ZET9</accession>
<dbReference type="Pfam" id="PF01609">
    <property type="entry name" value="DDE_Tnp_1"/>
    <property type="match status" value="1"/>
</dbReference>
<protein>
    <submittedName>
        <fullName evidence="5">Transposase Tn5 dimerization subunit</fullName>
    </submittedName>
</protein>
<evidence type="ECO:0000313" key="8">
    <source>
        <dbReference type="Proteomes" id="UP000012046"/>
    </source>
</evidence>
<dbReference type="PANTHER" id="PTHR37319:SF1">
    <property type="entry name" value="TRANSPOSASE TN5 DIMERISATION DOMAIN-CONTAINING PROTEIN"/>
    <property type="match status" value="1"/>
</dbReference>
<dbReference type="InterPro" id="IPR038215">
    <property type="entry name" value="TN5-like_N_sf"/>
</dbReference>
<comment type="caution">
    <text evidence="5">The sequence shown here is derived from an EMBL/GenBank/DDBJ whole genome shotgun (WGS) entry which is preliminary data.</text>
</comment>
<name>H3ZET9_9ALTE</name>
<evidence type="ECO:0000259" key="1">
    <source>
        <dbReference type="Pfam" id="PF01609"/>
    </source>
</evidence>
<organism evidence="5 8">
    <name type="scientific">Alishewanella jeotgali KCTC 22429</name>
    <dbReference type="NCBI Taxonomy" id="1129374"/>
    <lineage>
        <taxon>Bacteria</taxon>
        <taxon>Pseudomonadati</taxon>
        <taxon>Pseudomonadota</taxon>
        <taxon>Gammaproteobacteria</taxon>
        <taxon>Alteromonadales</taxon>
        <taxon>Alteromonadaceae</taxon>
        <taxon>Alishewanella</taxon>
    </lineage>
</organism>
<evidence type="ECO:0000313" key="6">
    <source>
        <dbReference type="EMBL" id="EHR41180.1"/>
    </source>
</evidence>
<proteinExistence type="predicted"/>
<dbReference type="EMBL" id="AHTH01000041">
    <property type="protein sequence ID" value="EHR40262.1"/>
    <property type="molecule type" value="Genomic_DNA"/>
</dbReference>
<feature type="domain" description="Transposase Tn5-like N-terminal" evidence="2">
    <location>
        <begin position="4"/>
        <end position="62"/>
    </location>
</feature>
<dbReference type="RefSeq" id="WP_008949889.1">
    <property type="nucleotide sequence ID" value="NZ_AHTH01000009.1"/>
</dbReference>
<dbReference type="PANTHER" id="PTHR37319">
    <property type="entry name" value="TRANSPOSASE"/>
    <property type="match status" value="1"/>
</dbReference>
<dbReference type="EMBL" id="AHTH01000048">
    <property type="protein sequence ID" value="EHR39844.1"/>
    <property type="molecule type" value="Genomic_DNA"/>
</dbReference>
<dbReference type="Gene3D" id="1.10.246.40">
    <property type="entry name" value="Tn5 transposase, domain 1"/>
    <property type="match status" value="1"/>
</dbReference>
<dbReference type="STRING" id="1129374.AJE_04635"/>
<dbReference type="AlphaFoldDB" id="H3ZET9"/>
<evidence type="ECO:0000313" key="4">
    <source>
        <dbReference type="EMBL" id="EHR40262.1"/>
    </source>
</evidence>
<evidence type="ECO:0000313" key="7">
    <source>
        <dbReference type="EMBL" id="EHR41902.1"/>
    </source>
</evidence>
<evidence type="ECO:0000313" key="5">
    <source>
        <dbReference type="EMBL" id="EHR40891.1"/>
    </source>
</evidence>
<dbReference type="GO" id="GO:0006313">
    <property type="term" value="P:DNA transposition"/>
    <property type="evidence" value="ECO:0007669"/>
    <property type="project" value="InterPro"/>
</dbReference>
<dbReference type="Pfam" id="PF14706">
    <property type="entry name" value="Tnp_DNA_bind"/>
    <property type="match status" value="1"/>
</dbReference>
<dbReference type="Gene3D" id="3.90.350.10">
    <property type="entry name" value="Transposase Inhibitor Protein From Tn5, Chain A, domain 1"/>
    <property type="match status" value="1"/>
</dbReference>
<dbReference type="InterPro" id="IPR054836">
    <property type="entry name" value="Tn5_transposase"/>
</dbReference>
<dbReference type="Gene3D" id="1.10.740.10">
    <property type="entry name" value="Transferase Inhibitor Protein From Tn5, Chain"/>
    <property type="match status" value="1"/>
</dbReference>
<dbReference type="GO" id="GO:0004803">
    <property type="term" value="F:transposase activity"/>
    <property type="evidence" value="ECO:0007669"/>
    <property type="project" value="InterPro"/>
</dbReference>
<keyword evidence="8" id="KW-1185">Reference proteome</keyword>
<evidence type="ECO:0000259" key="2">
    <source>
        <dbReference type="Pfam" id="PF14706"/>
    </source>
</evidence>
<dbReference type="EMBL" id="AHTH01000009">
    <property type="protein sequence ID" value="EHR41902.1"/>
    <property type="molecule type" value="Genomic_DNA"/>
</dbReference>
<evidence type="ECO:0000313" key="3">
    <source>
        <dbReference type="EMBL" id="EHR39844.1"/>
    </source>
</evidence>
<dbReference type="EMBL" id="AHTH01000026">
    <property type="protein sequence ID" value="EHR40891.1"/>
    <property type="molecule type" value="Genomic_DNA"/>
</dbReference>
<sequence>MNNAQWAKSTFGQADLGDPRRTTRLVKLAETLANDPGKPFVSITQSPADMEGAYRFIRNEHVNADAIAKAGYLVTAAQAAKHNLLLALEDTTAITYSHRSVRDELGHVNQGNNYRGILAHSVLLFAPEQQELVGLIEQSRWTRDISTRGKKHVRTQTPYEEKESFKWQSASVNLSARLGAKMADVISVCDREADIYEYLQYKLSKQHRFVVRSMQSRHIEQSEQKLYDYAAGLESAGQKQIHIAQKGGRKARTATVDIVFAPVTLQVPANKRGESLSLYYVGCEERADDKNALNWHLLTTEPVQSKADALNIIRYYEHRWLVEEYHKAWKTDGTDIENARLQSKDNIERLVTISAFIAVRIVQLKFAREQPDEISCEQVLSPKAWKLLWIKRVSRTLPDTVPSMKWAYTELAKLGGWKDTKQTGKASVKVLWQGWFKLQTILEGYDLAKSLEADL</sequence>
<dbReference type="PATRIC" id="fig|1129374.4.peg.1583"/>
<dbReference type="GO" id="GO:0003677">
    <property type="term" value="F:DNA binding"/>
    <property type="evidence" value="ECO:0007669"/>
    <property type="project" value="InterPro"/>
</dbReference>
<reference evidence="5 8" key="1">
    <citation type="journal article" date="2012" name="J. Bacteriol.">
        <title>Genome Sequence of Extracellular-Protease-Producing Alishewanella jeotgali Isolated from Traditional Korean Fermented Seafood.</title>
        <authorList>
            <person name="Jung J."/>
            <person name="Chun J."/>
            <person name="Park W."/>
        </authorList>
    </citation>
    <scope>NUCLEOTIDE SEQUENCE [LARGE SCALE GENOMIC DNA]</scope>
    <source>
        <strain evidence="5 8">KCTC 22429</strain>
    </source>
</reference>
<dbReference type="Proteomes" id="UP000012046">
    <property type="component" value="Unassembled WGS sequence"/>
</dbReference>
<dbReference type="InterPro" id="IPR014737">
    <property type="entry name" value="Transposase_Tn5-like_C"/>
</dbReference>
<dbReference type="NCBIfam" id="NF033590">
    <property type="entry name" value="transpos_IS4_3"/>
    <property type="match status" value="1"/>
</dbReference>
<dbReference type="EMBL" id="AHTH01000020">
    <property type="protein sequence ID" value="EHR41180.1"/>
    <property type="molecule type" value="Genomic_DNA"/>
</dbReference>
<dbReference type="InterPro" id="IPR012337">
    <property type="entry name" value="RNaseH-like_sf"/>
</dbReference>